<evidence type="ECO:0000313" key="1">
    <source>
        <dbReference type="EMBL" id="KAF9995416.1"/>
    </source>
</evidence>
<evidence type="ECO:0000313" key="2">
    <source>
        <dbReference type="Proteomes" id="UP000703661"/>
    </source>
</evidence>
<comment type="caution">
    <text evidence="1">The sequence shown here is derived from an EMBL/GenBank/DDBJ whole genome shotgun (WGS) entry which is preliminary data.</text>
</comment>
<name>A0A9P6SSD5_9FUNG</name>
<dbReference type="SUPFAM" id="SSF50978">
    <property type="entry name" value="WD40 repeat-like"/>
    <property type="match status" value="1"/>
</dbReference>
<gene>
    <name evidence="1" type="ORF">BGZ80_007513</name>
</gene>
<keyword evidence="2" id="KW-1185">Reference proteome</keyword>
<dbReference type="Proteomes" id="UP000703661">
    <property type="component" value="Unassembled WGS sequence"/>
</dbReference>
<dbReference type="Gene3D" id="2.130.10.10">
    <property type="entry name" value="YVTN repeat-like/Quinoprotein amine dehydrogenase"/>
    <property type="match status" value="1"/>
</dbReference>
<feature type="non-terminal residue" evidence="1">
    <location>
        <position position="1"/>
    </location>
</feature>
<proteinExistence type="predicted"/>
<accession>A0A9P6SSD5</accession>
<reference evidence="1" key="1">
    <citation type="journal article" date="2020" name="Fungal Divers.">
        <title>Resolving the Mortierellaceae phylogeny through synthesis of multi-gene phylogenetics and phylogenomics.</title>
        <authorList>
            <person name="Vandepol N."/>
            <person name="Liber J."/>
            <person name="Desiro A."/>
            <person name="Na H."/>
            <person name="Kennedy M."/>
            <person name="Barry K."/>
            <person name="Grigoriev I.V."/>
            <person name="Miller A.N."/>
            <person name="O'Donnell K."/>
            <person name="Stajich J.E."/>
            <person name="Bonito G."/>
        </authorList>
    </citation>
    <scope>NUCLEOTIDE SEQUENCE</scope>
    <source>
        <strain evidence="1">NRRL 2769</strain>
    </source>
</reference>
<dbReference type="EMBL" id="JAAAID010003869">
    <property type="protein sequence ID" value="KAF9995416.1"/>
    <property type="molecule type" value="Genomic_DNA"/>
</dbReference>
<dbReference type="InterPro" id="IPR036322">
    <property type="entry name" value="WD40_repeat_dom_sf"/>
</dbReference>
<dbReference type="InterPro" id="IPR015943">
    <property type="entry name" value="WD40/YVTN_repeat-like_dom_sf"/>
</dbReference>
<protein>
    <submittedName>
        <fullName evidence="1">Uncharacterized protein</fullName>
    </submittedName>
</protein>
<sequence length="102" mass="11429">FSDTVSSIAMRNDFGTLYLVTGSADKSVRRWHITKEGDEHKAVLCWSSSHEVLMVCDLSFENVQGLSRLNLELLMQRGALTPAHLPSVIEEVLKCQPHNAFD</sequence>
<dbReference type="AlphaFoldDB" id="A0A9P6SSD5"/>
<organism evidence="1 2">
    <name type="scientific">Entomortierella chlamydospora</name>
    <dbReference type="NCBI Taxonomy" id="101097"/>
    <lineage>
        <taxon>Eukaryota</taxon>
        <taxon>Fungi</taxon>
        <taxon>Fungi incertae sedis</taxon>
        <taxon>Mucoromycota</taxon>
        <taxon>Mortierellomycotina</taxon>
        <taxon>Mortierellomycetes</taxon>
        <taxon>Mortierellales</taxon>
        <taxon>Mortierellaceae</taxon>
        <taxon>Entomortierella</taxon>
    </lineage>
</organism>